<gene>
    <name evidence="2" type="ORF">H5J25_08545</name>
</gene>
<dbReference type="Proteomes" id="UP000595894">
    <property type="component" value="Chromosome"/>
</dbReference>
<dbReference type="InterPro" id="IPR009937">
    <property type="entry name" value="Phage_holin_3_6"/>
</dbReference>
<protein>
    <submittedName>
        <fullName evidence="2">Phage holin family protein</fullName>
    </submittedName>
</protein>
<organism evidence="2 3">
    <name type="scientific">Sphingomonas aliaeris</name>
    <dbReference type="NCBI Taxonomy" id="2759526"/>
    <lineage>
        <taxon>Bacteria</taxon>
        <taxon>Pseudomonadati</taxon>
        <taxon>Pseudomonadota</taxon>
        <taxon>Alphaproteobacteria</taxon>
        <taxon>Sphingomonadales</taxon>
        <taxon>Sphingomonadaceae</taxon>
        <taxon>Sphingomonas</taxon>
    </lineage>
</organism>
<dbReference type="KEGG" id="sari:H5J25_08545"/>
<evidence type="ECO:0000313" key="3">
    <source>
        <dbReference type="Proteomes" id="UP000595894"/>
    </source>
</evidence>
<feature type="transmembrane region" description="Helical" evidence="1">
    <location>
        <begin position="77"/>
        <end position="100"/>
    </location>
</feature>
<reference evidence="3" key="1">
    <citation type="submission" date="2020-09" db="EMBL/GenBank/DDBJ databases">
        <title>Sphingomonas sp., a new species isolated from pork steak.</title>
        <authorList>
            <person name="Heidler von Heilborn D."/>
        </authorList>
    </citation>
    <scope>NUCLEOTIDE SEQUENCE [LARGE SCALE GENOMIC DNA]</scope>
</reference>
<feature type="transmembrane region" description="Helical" evidence="1">
    <location>
        <begin position="45"/>
        <end position="71"/>
    </location>
</feature>
<evidence type="ECO:0000256" key="1">
    <source>
        <dbReference type="SAM" id="Phobius"/>
    </source>
</evidence>
<name>A0A974NX16_9SPHN</name>
<keyword evidence="3" id="KW-1185">Reference proteome</keyword>
<sequence length="113" mass="12073">MDQPPSERIGELLGRLVEDARETAKAEVGLYKAQALNFVGEAKLVGVYGVVALLLVNAAVISLFVGLLLIVQQQLGPIWATIIVVFGTLAVAGLFGWLALRHVRRLSAKGPVK</sequence>
<evidence type="ECO:0000313" key="2">
    <source>
        <dbReference type="EMBL" id="QQV78634.1"/>
    </source>
</evidence>
<keyword evidence="1" id="KW-0472">Membrane</keyword>
<dbReference type="Pfam" id="PF07332">
    <property type="entry name" value="Phage_holin_3_6"/>
    <property type="match status" value="1"/>
</dbReference>
<keyword evidence="1" id="KW-1133">Transmembrane helix</keyword>
<dbReference type="AlphaFoldDB" id="A0A974NX16"/>
<keyword evidence="1" id="KW-0812">Transmembrane</keyword>
<dbReference type="RefSeq" id="WP_202095670.1">
    <property type="nucleotide sequence ID" value="NZ_CP061035.1"/>
</dbReference>
<proteinExistence type="predicted"/>
<dbReference type="EMBL" id="CP061035">
    <property type="protein sequence ID" value="QQV78634.1"/>
    <property type="molecule type" value="Genomic_DNA"/>
</dbReference>
<accession>A0A974NX16</accession>